<evidence type="ECO:0000256" key="1">
    <source>
        <dbReference type="SAM" id="SignalP"/>
    </source>
</evidence>
<dbReference type="Proteomes" id="UP000822688">
    <property type="component" value="Chromosome 11"/>
</dbReference>
<keyword evidence="3" id="KW-1185">Reference proteome</keyword>
<gene>
    <name evidence="2" type="ORF">KC19_11G050400</name>
</gene>
<name>A0A8T0GGT8_CERPU</name>
<feature type="signal peptide" evidence="1">
    <location>
        <begin position="1"/>
        <end position="23"/>
    </location>
</feature>
<dbReference type="EMBL" id="CM026432">
    <property type="protein sequence ID" value="KAG0556392.1"/>
    <property type="molecule type" value="Genomic_DNA"/>
</dbReference>
<comment type="caution">
    <text evidence="2">The sequence shown here is derived from an EMBL/GenBank/DDBJ whole genome shotgun (WGS) entry which is preliminary data.</text>
</comment>
<reference evidence="2 3" key="1">
    <citation type="submission" date="2020-06" db="EMBL/GenBank/DDBJ databases">
        <title>WGS assembly of Ceratodon purpureus strain R40.</title>
        <authorList>
            <person name="Carey S.B."/>
            <person name="Jenkins J."/>
            <person name="Shu S."/>
            <person name="Lovell J.T."/>
            <person name="Sreedasyam A."/>
            <person name="Maumus F."/>
            <person name="Tiley G.P."/>
            <person name="Fernandez-Pozo N."/>
            <person name="Barry K."/>
            <person name="Chen C."/>
            <person name="Wang M."/>
            <person name="Lipzen A."/>
            <person name="Daum C."/>
            <person name="Saski C.A."/>
            <person name="Payton A.C."/>
            <person name="Mcbreen J.C."/>
            <person name="Conrad R.E."/>
            <person name="Kollar L.M."/>
            <person name="Olsson S."/>
            <person name="Huttunen S."/>
            <person name="Landis J.B."/>
            <person name="Wickett N.J."/>
            <person name="Johnson M.G."/>
            <person name="Rensing S.A."/>
            <person name="Grimwood J."/>
            <person name="Schmutz J."/>
            <person name="Mcdaniel S.F."/>
        </authorList>
    </citation>
    <scope>NUCLEOTIDE SEQUENCE [LARGE SCALE GENOMIC DNA]</scope>
    <source>
        <strain evidence="2 3">R40</strain>
    </source>
</reference>
<evidence type="ECO:0000313" key="2">
    <source>
        <dbReference type="EMBL" id="KAG0556392.1"/>
    </source>
</evidence>
<proteinExistence type="predicted"/>
<sequence length="74" mass="8370">MIWGSEWCLSLVELGLTWGGCLGKVVVKVSGCCVKCWGVGLWNFILVSIFCRELMSRMSSGVTFREELLRTDHR</sequence>
<accession>A0A8T0GGT8</accession>
<keyword evidence="1" id="KW-0732">Signal</keyword>
<evidence type="ECO:0000313" key="3">
    <source>
        <dbReference type="Proteomes" id="UP000822688"/>
    </source>
</evidence>
<dbReference type="AlphaFoldDB" id="A0A8T0GGT8"/>
<feature type="chain" id="PRO_5035760826" evidence="1">
    <location>
        <begin position="24"/>
        <end position="74"/>
    </location>
</feature>
<protein>
    <submittedName>
        <fullName evidence="2">Uncharacterized protein</fullName>
    </submittedName>
</protein>
<organism evidence="2 3">
    <name type="scientific">Ceratodon purpureus</name>
    <name type="common">Fire moss</name>
    <name type="synonym">Dicranum purpureum</name>
    <dbReference type="NCBI Taxonomy" id="3225"/>
    <lineage>
        <taxon>Eukaryota</taxon>
        <taxon>Viridiplantae</taxon>
        <taxon>Streptophyta</taxon>
        <taxon>Embryophyta</taxon>
        <taxon>Bryophyta</taxon>
        <taxon>Bryophytina</taxon>
        <taxon>Bryopsida</taxon>
        <taxon>Dicranidae</taxon>
        <taxon>Pseudoditrichales</taxon>
        <taxon>Ditrichaceae</taxon>
        <taxon>Ceratodon</taxon>
    </lineage>
</organism>